<dbReference type="EMBL" id="BPWL01000004">
    <property type="protein sequence ID" value="GJJ09964.1"/>
    <property type="molecule type" value="Genomic_DNA"/>
</dbReference>
<name>A0AAV5A9R9_9AGAM</name>
<keyword evidence="2" id="KW-1185">Reference proteome</keyword>
<dbReference type="Proteomes" id="UP001050691">
    <property type="component" value="Unassembled WGS sequence"/>
</dbReference>
<evidence type="ECO:0000313" key="1">
    <source>
        <dbReference type="EMBL" id="GJJ09964.1"/>
    </source>
</evidence>
<comment type="caution">
    <text evidence="1">The sequence shown here is derived from an EMBL/GenBank/DDBJ whole genome shotgun (WGS) entry which is preliminary data.</text>
</comment>
<proteinExistence type="predicted"/>
<evidence type="ECO:0000313" key="2">
    <source>
        <dbReference type="Proteomes" id="UP001050691"/>
    </source>
</evidence>
<protein>
    <submittedName>
        <fullName evidence="1">Uncharacterized protein</fullName>
    </submittedName>
</protein>
<gene>
    <name evidence="1" type="ORF">Clacol_004189</name>
</gene>
<organism evidence="1 2">
    <name type="scientific">Clathrus columnatus</name>
    <dbReference type="NCBI Taxonomy" id="1419009"/>
    <lineage>
        <taxon>Eukaryota</taxon>
        <taxon>Fungi</taxon>
        <taxon>Dikarya</taxon>
        <taxon>Basidiomycota</taxon>
        <taxon>Agaricomycotina</taxon>
        <taxon>Agaricomycetes</taxon>
        <taxon>Phallomycetidae</taxon>
        <taxon>Phallales</taxon>
        <taxon>Clathraceae</taxon>
        <taxon>Clathrus</taxon>
    </lineage>
</organism>
<dbReference type="AlphaFoldDB" id="A0AAV5A9R9"/>
<reference evidence="1" key="1">
    <citation type="submission" date="2021-10" db="EMBL/GenBank/DDBJ databases">
        <title>De novo Genome Assembly of Clathrus columnatus (Basidiomycota, Fungi) Using Illumina and Nanopore Sequence Data.</title>
        <authorList>
            <person name="Ogiso-Tanaka E."/>
            <person name="Itagaki H."/>
            <person name="Hosoya T."/>
            <person name="Hosaka K."/>
        </authorList>
    </citation>
    <scope>NUCLEOTIDE SEQUENCE</scope>
    <source>
        <strain evidence="1">MO-923</strain>
    </source>
</reference>
<sequence>MQGETCAFKCDSFKKCDGLPPRPPSNLPPPGNEHLSITLGNIVGNGRIGTVTSLTHNIELPPLVAKISRCKRSASLEQEAWFYEELEQVQGIAVPRCYGLFQTHIQEGTEVRTWKEDMDDDESDSEFDGPIVCEGFSPPKPGEPIVTPGAVLTRPVLPVPDPTLLSILVLERMGDKMPIEQPLDDIKPDVYEIYDDLGLLSIEHMDIRWRNILKVLPGQELFSSVCPNHGHVHQWRAVDFDLARKTNSSRAYMEKFSNGWLRRLFDKLPEGIIAEPWQ</sequence>
<accession>A0AAV5A9R9</accession>